<reference evidence="2" key="1">
    <citation type="submission" date="2021-03" db="EMBL/GenBank/DDBJ databases">
        <authorList>
            <person name="Tran Van P."/>
        </authorList>
    </citation>
    <scope>NUCLEOTIDE SEQUENCE</scope>
</reference>
<evidence type="ECO:0000313" key="2">
    <source>
        <dbReference type="EMBL" id="CAG2053894.1"/>
    </source>
</evidence>
<feature type="region of interest" description="Disordered" evidence="1">
    <location>
        <begin position="104"/>
        <end position="134"/>
    </location>
</feature>
<organism evidence="2 3">
    <name type="scientific">Timema podura</name>
    <name type="common">Walking stick</name>
    <dbReference type="NCBI Taxonomy" id="61482"/>
    <lineage>
        <taxon>Eukaryota</taxon>
        <taxon>Metazoa</taxon>
        <taxon>Ecdysozoa</taxon>
        <taxon>Arthropoda</taxon>
        <taxon>Hexapoda</taxon>
        <taxon>Insecta</taxon>
        <taxon>Pterygota</taxon>
        <taxon>Neoptera</taxon>
        <taxon>Polyneoptera</taxon>
        <taxon>Phasmatodea</taxon>
        <taxon>Timematodea</taxon>
        <taxon>Timematoidea</taxon>
        <taxon>Timematidae</taxon>
        <taxon>Timema</taxon>
    </lineage>
</organism>
<evidence type="ECO:0000256" key="1">
    <source>
        <dbReference type="SAM" id="MobiDB-lite"/>
    </source>
</evidence>
<accession>A0ABN7NL47</accession>
<comment type="caution">
    <text evidence="2">The sequence shown here is derived from an EMBL/GenBank/DDBJ whole genome shotgun (WGS) entry which is preliminary data.</text>
</comment>
<sequence length="199" mass="21615">MNKTLLTRPTRKSPELFQVLVSIVTRLCPQIMKRGAKERFCAAPPLMIDLSYPWTLTAPVSLLELETVDVGAGQGSRPARSNPVNMPLNAGARPIVPVLIESGSSSSYEQSPTLLEYKGDGGDSDGSAGPGESQLKEDLADAMMESPGITTRDTGLQSTKDGLKRYNYQCNTVSVTKNFIKKGRRAHKLYVAGLKEEEN</sequence>
<gene>
    <name evidence="2" type="ORF">TPAB3V08_LOCUS938</name>
</gene>
<keyword evidence="3" id="KW-1185">Reference proteome</keyword>
<evidence type="ECO:0000313" key="3">
    <source>
        <dbReference type="Proteomes" id="UP001153148"/>
    </source>
</evidence>
<dbReference type="EMBL" id="CAJPIN010000779">
    <property type="protein sequence ID" value="CAG2053894.1"/>
    <property type="molecule type" value="Genomic_DNA"/>
</dbReference>
<protein>
    <submittedName>
        <fullName evidence="2">Uncharacterized protein</fullName>
    </submittedName>
</protein>
<proteinExistence type="predicted"/>
<dbReference type="Proteomes" id="UP001153148">
    <property type="component" value="Unassembled WGS sequence"/>
</dbReference>
<name>A0ABN7NL47_TIMPD</name>